<dbReference type="AlphaFoldDB" id="A0A086A3N9"/>
<dbReference type="EMBL" id="JPRH01000007">
    <property type="protein sequence ID" value="KFF11303.1"/>
    <property type="molecule type" value="Genomic_DNA"/>
</dbReference>
<dbReference type="RefSeq" id="WP_034713249.1">
    <property type="nucleotide sequence ID" value="NZ_JPRH01000007.1"/>
</dbReference>
<evidence type="ECO:0000313" key="6">
    <source>
        <dbReference type="Proteomes" id="UP000028705"/>
    </source>
</evidence>
<protein>
    <submittedName>
        <fullName evidence="5">Transcriptional regulator</fullName>
    </submittedName>
</protein>
<dbReference type="STRING" id="445961.IW15_16255"/>
<dbReference type="InterPro" id="IPR009057">
    <property type="entry name" value="Homeodomain-like_sf"/>
</dbReference>
<dbReference type="PRINTS" id="PR00032">
    <property type="entry name" value="HTHARAC"/>
</dbReference>
<dbReference type="Proteomes" id="UP000028705">
    <property type="component" value="Unassembled WGS sequence"/>
</dbReference>
<dbReference type="Pfam" id="PF12833">
    <property type="entry name" value="HTH_18"/>
    <property type="match status" value="1"/>
</dbReference>
<dbReference type="InterPro" id="IPR003313">
    <property type="entry name" value="AraC-bd"/>
</dbReference>
<proteinExistence type="predicted"/>
<accession>A0A086A3N9</accession>
<evidence type="ECO:0000256" key="3">
    <source>
        <dbReference type="ARBA" id="ARBA00023163"/>
    </source>
</evidence>
<evidence type="ECO:0000256" key="1">
    <source>
        <dbReference type="ARBA" id="ARBA00023015"/>
    </source>
</evidence>
<dbReference type="eggNOG" id="COG2207">
    <property type="taxonomic scope" value="Bacteria"/>
</dbReference>
<organism evidence="5 6">
    <name type="scientific">Chryseobacterium soli</name>
    <dbReference type="NCBI Taxonomy" id="445961"/>
    <lineage>
        <taxon>Bacteria</taxon>
        <taxon>Pseudomonadati</taxon>
        <taxon>Bacteroidota</taxon>
        <taxon>Flavobacteriia</taxon>
        <taxon>Flavobacteriales</taxon>
        <taxon>Weeksellaceae</taxon>
        <taxon>Chryseobacterium group</taxon>
        <taxon>Chryseobacterium</taxon>
    </lineage>
</organism>
<keyword evidence="3" id="KW-0804">Transcription</keyword>
<dbReference type="OrthoDB" id="2585681at2"/>
<keyword evidence="6" id="KW-1185">Reference proteome</keyword>
<reference evidence="5 6" key="1">
    <citation type="submission" date="2014-07" db="EMBL/GenBank/DDBJ databases">
        <title>Genome of Chryseobacterium soli DSM 19298.</title>
        <authorList>
            <person name="Stropko S.J."/>
            <person name="Pipes S.E."/>
            <person name="Newman J."/>
        </authorList>
    </citation>
    <scope>NUCLEOTIDE SEQUENCE [LARGE SCALE GENOMIC DNA]</scope>
    <source>
        <strain evidence="5 6">DSM 19298</strain>
    </source>
</reference>
<name>A0A086A3N9_9FLAO</name>
<evidence type="ECO:0000256" key="2">
    <source>
        <dbReference type="ARBA" id="ARBA00023125"/>
    </source>
</evidence>
<dbReference type="SUPFAM" id="SSF51215">
    <property type="entry name" value="Regulatory protein AraC"/>
    <property type="match status" value="1"/>
</dbReference>
<dbReference type="PANTHER" id="PTHR43280">
    <property type="entry name" value="ARAC-FAMILY TRANSCRIPTIONAL REGULATOR"/>
    <property type="match status" value="1"/>
</dbReference>
<dbReference type="GO" id="GO:0043565">
    <property type="term" value="F:sequence-specific DNA binding"/>
    <property type="evidence" value="ECO:0007669"/>
    <property type="project" value="InterPro"/>
</dbReference>
<evidence type="ECO:0000259" key="4">
    <source>
        <dbReference type="PROSITE" id="PS01124"/>
    </source>
</evidence>
<dbReference type="InterPro" id="IPR037923">
    <property type="entry name" value="HTH-like"/>
</dbReference>
<sequence>MKTYQINDIITNLAEPAAYYVGVFEDTPDPDIEWPHKHSFYSVIWFTQGSGINVIDFDEYEILPNRIFTINPVQIHNWNYSIDSQGYFLLIEEHFAKQMNIDFSFPFVDLTTNDIPFIEEIFKRMSLNNNQLVAIPYLFSLLFNFETHHHKLNNTIIQYKKLITENYDKNFTIEQYAEKLNISTETLNQLCREETGFTAKQLQLDLKITEAKRLLLYSSLNTSEIAFQLGFEDGSYFSRIFKKKSNLSPSNFQEKYLKNR</sequence>
<dbReference type="InterPro" id="IPR018060">
    <property type="entry name" value="HTH_AraC"/>
</dbReference>
<feature type="domain" description="HTH araC/xylS-type" evidence="4">
    <location>
        <begin position="157"/>
        <end position="255"/>
    </location>
</feature>
<dbReference type="PANTHER" id="PTHR43280:SF28">
    <property type="entry name" value="HTH-TYPE TRANSCRIPTIONAL ACTIVATOR RHAS"/>
    <property type="match status" value="1"/>
</dbReference>
<keyword evidence="2" id="KW-0238">DNA-binding</keyword>
<dbReference type="Gene3D" id="1.10.10.60">
    <property type="entry name" value="Homeodomain-like"/>
    <property type="match status" value="1"/>
</dbReference>
<dbReference type="SMART" id="SM00342">
    <property type="entry name" value="HTH_ARAC"/>
    <property type="match status" value="1"/>
</dbReference>
<dbReference type="PROSITE" id="PS01124">
    <property type="entry name" value="HTH_ARAC_FAMILY_2"/>
    <property type="match status" value="1"/>
</dbReference>
<dbReference type="Pfam" id="PF02311">
    <property type="entry name" value="AraC_binding"/>
    <property type="match status" value="1"/>
</dbReference>
<dbReference type="InterPro" id="IPR020449">
    <property type="entry name" value="Tscrpt_reg_AraC-type_HTH"/>
</dbReference>
<dbReference type="SUPFAM" id="SSF46689">
    <property type="entry name" value="Homeodomain-like"/>
    <property type="match status" value="1"/>
</dbReference>
<keyword evidence="1" id="KW-0805">Transcription regulation</keyword>
<comment type="caution">
    <text evidence="5">The sequence shown here is derived from an EMBL/GenBank/DDBJ whole genome shotgun (WGS) entry which is preliminary data.</text>
</comment>
<gene>
    <name evidence="5" type="ORF">IW15_16255</name>
</gene>
<dbReference type="GO" id="GO:0003700">
    <property type="term" value="F:DNA-binding transcription factor activity"/>
    <property type="evidence" value="ECO:0007669"/>
    <property type="project" value="InterPro"/>
</dbReference>
<evidence type="ECO:0000313" key="5">
    <source>
        <dbReference type="EMBL" id="KFF11303.1"/>
    </source>
</evidence>